<dbReference type="RefSeq" id="WP_343903870.1">
    <property type="nucleotide sequence ID" value="NZ_BAAAIS010000002.1"/>
</dbReference>
<protein>
    <submittedName>
        <fullName evidence="9">Multidrug efflux SMR transporter</fullName>
    </submittedName>
</protein>
<feature type="transmembrane region" description="Helical" evidence="8">
    <location>
        <begin position="29"/>
        <end position="48"/>
    </location>
</feature>
<dbReference type="Proteomes" id="UP001597280">
    <property type="component" value="Unassembled WGS sequence"/>
</dbReference>
<reference evidence="10" key="1">
    <citation type="journal article" date="2019" name="Int. J. Syst. Evol. Microbiol.">
        <title>The Global Catalogue of Microorganisms (GCM) 10K type strain sequencing project: providing services to taxonomists for standard genome sequencing and annotation.</title>
        <authorList>
            <consortium name="The Broad Institute Genomics Platform"/>
            <consortium name="The Broad Institute Genome Sequencing Center for Infectious Disease"/>
            <person name="Wu L."/>
            <person name="Ma J."/>
        </authorList>
    </citation>
    <scope>NUCLEOTIDE SEQUENCE [LARGE SCALE GENOMIC DNA]</scope>
    <source>
        <strain evidence="10">JCM 11650</strain>
    </source>
</reference>
<dbReference type="Gene3D" id="1.10.3730.20">
    <property type="match status" value="1"/>
</dbReference>
<comment type="similarity">
    <text evidence="7">Belongs to the drug/metabolite transporter (DMT) superfamily. Small multidrug resistance (SMR) (TC 2.A.7.1) family.</text>
</comment>
<keyword evidence="4 7" id="KW-0812">Transmembrane</keyword>
<evidence type="ECO:0000256" key="2">
    <source>
        <dbReference type="ARBA" id="ARBA00022448"/>
    </source>
</evidence>
<dbReference type="PANTHER" id="PTHR30561">
    <property type="entry name" value="SMR FAMILY PROTON-DEPENDENT DRUG EFFLUX TRANSPORTER SUGE"/>
    <property type="match status" value="1"/>
</dbReference>
<proteinExistence type="inferred from homology"/>
<evidence type="ECO:0000256" key="3">
    <source>
        <dbReference type="ARBA" id="ARBA00022475"/>
    </source>
</evidence>
<comment type="caution">
    <text evidence="9">The sequence shown here is derived from an EMBL/GenBank/DDBJ whole genome shotgun (WGS) entry which is preliminary data.</text>
</comment>
<keyword evidence="5 8" id="KW-1133">Transmembrane helix</keyword>
<dbReference type="InterPro" id="IPR000390">
    <property type="entry name" value="Small_drug/metabolite_transptr"/>
</dbReference>
<dbReference type="InterPro" id="IPR045324">
    <property type="entry name" value="Small_multidrug_res"/>
</dbReference>
<dbReference type="EMBL" id="JBHUFL010000002">
    <property type="protein sequence ID" value="MFD1834602.1"/>
    <property type="molecule type" value="Genomic_DNA"/>
</dbReference>
<evidence type="ECO:0000256" key="4">
    <source>
        <dbReference type="ARBA" id="ARBA00022692"/>
    </source>
</evidence>
<evidence type="ECO:0000256" key="5">
    <source>
        <dbReference type="ARBA" id="ARBA00022989"/>
    </source>
</evidence>
<keyword evidence="3" id="KW-1003">Cell membrane</keyword>
<dbReference type="Pfam" id="PF00893">
    <property type="entry name" value="Multi_Drug_Res"/>
    <property type="match status" value="1"/>
</dbReference>
<dbReference type="InterPro" id="IPR037185">
    <property type="entry name" value="EmrE-like"/>
</dbReference>
<sequence>MPWLLLVGAILSEVTASLSLKAALTHPALYVLVVAGYLSSFSLLALVLRRGMPLGVAYGVWGASGVVLTSVLSTLLFAEPLTGLMGLGILLVAAGVMVVEIGSQRAHATGTTAPGPAAALATATSEIPVVDPHQEDPR</sequence>
<keyword evidence="6 8" id="KW-0472">Membrane</keyword>
<evidence type="ECO:0000313" key="10">
    <source>
        <dbReference type="Proteomes" id="UP001597280"/>
    </source>
</evidence>
<accession>A0ABW4PWF8</accession>
<dbReference type="SUPFAM" id="SSF103481">
    <property type="entry name" value="Multidrug resistance efflux transporter EmrE"/>
    <property type="match status" value="1"/>
</dbReference>
<keyword evidence="10" id="KW-1185">Reference proteome</keyword>
<feature type="transmembrane region" description="Helical" evidence="8">
    <location>
        <begin position="55"/>
        <end position="78"/>
    </location>
</feature>
<evidence type="ECO:0000313" key="9">
    <source>
        <dbReference type="EMBL" id="MFD1834602.1"/>
    </source>
</evidence>
<dbReference type="PANTHER" id="PTHR30561:SF1">
    <property type="entry name" value="MULTIDRUG TRANSPORTER EMRE"/>
    <property type="match status" value="1"/>
</dbReference>
<organism evidence="9 10">
    <name type="scientific">Brachybacterium rhamnosum</name>
    <dbReference type="NCBI Taxonomy" id="173361"/>
    <lineage>
        <taxon>Bacteria</taxon>
        <taxon>Bacillati</taxon>
        <taxon>Actinomycetota</taxon>
        <taxon>Actinomycetes</taxon>
        <taxon>Micrococcales</taxon>
        <taxon>Dermabacteraceae</taxon>
        <taxon>Brachybacterium</taxon>
    </lineage>
</organism>
<evidence type="ECO:0000256" key="8">
    <source>
        <dbReference type="SAM" id="Phobius"/>
    </source>
</evidence>
<feature type="transmembrane region" description="Helical" evidence="8">
    <location>
        <begin position="84"/>
        <end position="102"/>
    </location>
</feature>
<evidence type="ECO:0000256" key="7">
    <source>
        <dbReference type="RuleBase" id="RU003942"/>
    </source>
</evidence>
<evidence type="ECO:0000256" key="1">
    <source>
        <dbReference type="ARBA" id="ARBA00004651"/>
    </source>
</evidence>
<evidence type="ECO:0000256" key="6">
    <source>
        <dbReference type="ARBA" id="ARBA00023136"/>
    </source>
</evidence>
<comment type="subcellular location">
    <subcellularLocation>
        <location evidence="1 7">Cell membrane</location>
        <topology evidence="1 7">Multi-pass membrane protein</topology>
    </subcellularLocation>
</comment>
<gene>
    <name evidence="9" type="ORF">ACFSDA_05875</name>
</gene>
<keyword evidence="2" id="KW-0813">Transport</keyword>
<name>A0ABW4PWF8_9MICO</name>